<reference evidence="1" key="1">
    <citation type="submission" date="2021-01" db="EMBL/GenBank/DDBJ databases">
        <authorList>
            <person name="Corre E."/>
            <person name="Pelletier E."/>
            <person name="Niang G."/>
            <person name="Scheremetjew M."/>
            <person name="Finn R."/>
            <person name="Kale V."/>
            <person name="Holt S."/>
            <person name="Cochrane G."/>
            <person name="Meng A."/>
            <person name="Brown T."/>
            <person name="Cohen L."/>
        </authorList>
    </citation>
    <scope>NUCLEOTIDE SEQUENCE</scope>
    <source>
        <strain evidence="1">NIES-381</strain>
    </source>
</reference>
<organism evidence="1">
    <name type="scientific">Eutreptiella gymnastica</name>
    <dbReference type="NCBI Taxonomy" id="73025"/>
    <lineage>
        <taxon>Eukaryota</taxon>
        <taxon>Discoba</taxon>
        <taxon>Euglenozoa</taxon>
        <taxon>Euglenida</taxon>
        <taxon>Spirocuta</taxon>
        <taxon>Euglenophyceae</taxon>
        <taxon>Eutreptiales</taxon>
        <taxon>Eutreptiaceae</taxon>
        <taxon>Eutreptiella</taxon>
    </lineage>
</organism>
<proteinExistence type="predicted"/>
<sequence>MHAACAKRRFQELWVILGVFVIIAQIRALTKSSFKASRAEGVRNWTEMPEFDSNAHFRAITSHNMHMQKLKKTNVRHPIYRNETSMDMGHGCTRLLLVKA</sequence>
<accession>A0A7S1I4S0</accession>
<evidence type="ECO:0000313" key="1">
    <source>
        <dbReference type="EMBL" id="CAD9001047.1"/>
    </source>
</evidence>
<protein>
    <submittedName>
        <fullName evidence="1">Uncharacterized protein</fullName>
    </submittedName>
</protein>
<name>A0A7S1I4S0_9EUGL</name>
<gene>
    <name evidence="1" type="ORF">EGYM00392_LOCUS12122</name>
</gene>
<dbReference type="AlphaFoldDB" id="A0A7S1I4S0"/>
<dbReference type="EMBL" id="HBGA01033682">
    <property type="protein sequence ID" value="CAD9001047.1"/>
    <property type="molecule type" value="Transcribed_RNA"/>
</dbReference>